<organism evidence="2 3">
    <name type="scientific">Acaulospora morrowiae</name>
    <dbReference type="NCBI Taxonomy" id="94023"/>
    <lineage>
        <taxon>Eukaryota</taxon>
        <taxon>Fungi</taxon>
        <taxon>Fungi incertae sedis</taxon>
        <taxon>Mucoromycota</taxon>
        <taxon>Glomeromycotina</taxon>
        <taxon>Glomeromycetes</taxon>
        <taxon>Diversisporales</taxon>
        <taxon>Acaulosporaceae</taxon>
        <taxon>Acaulospora</taxon>
    </lineage>
</organism>
<dbReference type="OrthoDB" id="2402706at2759"/>
<proteinExistence type="predicted"/>
<protein>
    <submittedName>
        <fullName evidence="2">11457_t:CDS:1</fullName>
    </submittedName>
</protein>
<dbReference type="AlphaFoldDB" id="A0A9N9GZM6"/>
<dbReference type="Proteomes" id="UP000789342">
    <property type="component" value="Unassembled WGS sequence"/>
</dbReference>
<keyword evidence="1" id="KW-0732">Signal</keyword>
<gene>
    <name evidence="2" type="ORF">AMORRO_LOCUS9534</name>
</gene>
<evidence type="ECO:0000313" key="3">
    <source>
        <dbReference type="Proteomes" id="UP000789342"/>
    </source>
</evidence>
<evidence type="ECO:0000256" key="1">
    <source>
        <dbReference type="SAM" id="SignalP"/>
    </source>
</evidence>
<name>A0A9N9GZM6_9GLOM</name>
<feature type="non-terminal residue" evidence="2">
    <location>
        <position position="1"/>
    </location>
</feature>
<feature type="chain" id="PRO_5040366700" evidence="1">
    <location>
        <begin position="21"/>
        <end position="111"/>
    </location>
</feature>
<reference evidence="2" key="1">
    <citation type="submission" date="2021-06" db="EMBL/GenBank/DDBJ databases">
        <authorList>
            <person name="Kallberg Y."/>
            <person name="Tangrot J."/>
            <person name="Rosling A."/>
        </authorList>
    </citation>
    <scope>NUCLEOTIDE SEQUENCE</scope>
    <source>
        <strain evidence="2">CL551</strain>
    </source>
</reference>
<comment type="caution">
    <text evidence="2">The sequence shown here is derived from an EMBL/GenBank/DDBJ whole genome shotgun (WGS) entry which is preliminary data.</text>
</comment>
<evidence type="ECO:0000313" key="2">
    <source>
        <dbReference type="EMBL" id="CAG8641518.1"/>
    </source>
</evidence>
<feature type="signal peptide" evidence="1">
    <location>
        <begin position="1"/>
        <end position="20"/>
    </location>
</feature>
<accession>A0A9N9GZM6</accession>
<keyword evidence="3" id="KW-1185">Reference proteome</keyword>
<dbReference type="EMBL" id="CAJVPV010009437">
    <property type="protein sequence ID" value="CAG8641518.1"/>
    <property type="molecule type" value="Genomic_DNA"/>
</dbReference>
<sequence length="111" mass="12360">MKSAVIIVLSVLFLATCAVGKQIIPHIVKQVLVHEVLPSEVFVTRDAENKFTVESVWYGSGYEDDDKVDAILRCDGGVKVKTSPQHKVFADRKAFFELVVPKNVSTVVCRR</sequence>